<dbReference type="Pfam" id="PF00069">
    <property type="entry name" value="Pkinase"/>
    <property type="match status" value="1"/>
</dbReference>
<evidence type="ECO:0000256" key="6">
    <source>
        <dbReference type="ARBA" id="ARBA00022679"/>
    </source>
</evidence>
<dbReference type="InterPro" id="IPR011009">
    <property type="entry name" value="Kinase-like_dom_sf"/>
</dbReference>
<keyword evidence="8" id="KW-0418">Kinase</keyword>
<comment type="similarity">
    <text evidence="2">Belongs to the protein kinase superfamily. CAMK Ser/Thr protein kinase family. SNF1 subfamily.</text>
</comment>
<keyword evidence="9 15" id="KW-0067">ATP-binding</keyword>
<evidence type="ECO:0000256" key="16">
    <source>
        <dbReference type="SAM" id="MobiDB-lite"/>
    </source>
</evidence>
<evidence type="ECO:0000256" key="13">
    <source>
        <dbReference type="ARBA" id="ARBA00047899"/>
    </source>
</evidence>
<dbReference type="CDD" id="cd14341">
    <property type="entry name" value="UBA_MELK"/>
    <property type="match status" value="1"/>
</dbReference>
<evidence type="ECO:0000256" key="4">
    <source>
        <dbReference type="ARBA" id="ARBA00022475"/>
    </source>
</evidence>
<dbReference type="InterPro" id="IPR017441">
    <property type="entry name" value="Protein_kinase_ATP_BS"/>
</dbReference>
<dbReference type="InterPro" id="IPR008271">
    <property type="entry name" value="Ser/Thr_kinase_AS"/>
</dbReference>
<keyword evidence="12" id="KW-0131">Cell cycle</keyword>
<dbReference type="SUPFAM" id="SSF56112">
    <property type="entry name" value="Protein kinase-like (PK-like)"/>
    <property type="match status" value="1"/>
</dbReference>
<dbReference type="InterPro" id="IPR001772">
    <property type="entry name" value="KA1_dom"/>
</dbReference>
<evidence type="ECO:0000256" key="15">
    <source>
        <dbReference type="PROSITE-ProRule" id="PRU10141"/>
    </source>
</evidence>
<name>A0A915LLL5_MELJA</name>
<evidence type="ECO:0000256" key="7">
    <source>
        <dbReference type="ARBA" id="ARBA00022741"/>
    </source>
</evidence>
<keyword evidence="7 15" id="KW-0547">Nucleotide-binding</keyword>
<dbReference type="AlphaFoldDB" id="A0A915LLL5"/>
<dbReference type="PROSITE" id="PS00108">
    <property type="entry name" value="PROTEIN_KINASE_ST"/>
    <property type="match status" value="1"/>
</dbReference>
<keyword evidence="11" id="KW-0472">Membrane</keyword>
<dbReference type="Proteomes" id="UP000887561">
    <property type="component" value="Unplaced"/>
</dbReference>
<dbReference type="PANTHER" id="PTHR24346:SF30">
    <property type="entry name" value="MATERNAL EMBRYONIC LEUCINE ZIPPER KINASE"/>
    <property type="match status" value="1"/>
</dbReference>
<comment type="catalytic activity">
    <reaction evidence="14">
        <text>L-seryl-[protein] + ATP = O-phospho-L-seryl-[protein] + ADP + H(+)</text>
        <dbReference type="Rhea" id="RHEA:17989"/>
        <dbReference type="Rhea" id="RHEA-COMP:9863"/>
        <dbReference type="Rhea" id="RHEA-COMP:11604"/>
        <dbReference type="ChEBI" id="CHEBI:15378"/>
        <dbReference type="ChEBI" id="CHEBI:29999"/>
        <dbReference type="ChEBI" id="CHEBI:30616"/>
        <dbReference type="ChEBI" id="CHEBI:83421"/>
        <dbReference type="ChEBI" id="CHEBI:456216"/>
        <dbReference type="EC" id="2.7.11.1"/>
    </reaction>
</comment>
<evidence type="ECO:0000256" key="12">
    <source>
        <dbReference type="ARBA" id="ARBA00023306"/>
    </source>
</evidence>
<feature type="binding site" evidence="15">
    <location>
        <position position="85"/>
    </location>
    <ligand>
        <name>ATP</name>
        <dbReference type="ChEBI" id="CHEBI:30616"/>
    </ligand>
</feature>
<dbReference type="InterPro" id="IPR000719">
    <property type="entry name" value="Prot_kinase_dom"/>
</dbReference>
<dbReference type="SUPFAM" id="SSF143113">
    <property type="entry name" value="NAP-like"/>
    <property type="match status" value="1"/>
</dbReference>
<dbReference type="Pfam" id="PF02149">
    <property type="entry name" value="KA1"/>
    <property type="match status" value="1"/>
</dbReference>
<keyword evidence="4" id="KW-1003">Cell membrane</keyword>
<dbReference type="Gene3D" id="3.30.310.80">
    <property type="entry name" value="Kinase associated domain 1, KA1"/>
    <property type="match status" value="1"/>
</dbReference>
<dbReference type="Gene3D" id="1.10.510.10">
    <property type="entry name" value="Transferase(Phosphotransferase) domain 1"/>
    <property type="match status" value="1"/>
</dbReference>
<dbReference type="Pfam" id="PF21594">
    <property type="entry name" value="UBA_MELK"/>
    <property type="match status" value="1"/>
</dbReference>
<dbReference type="PANTHER" id="PTHR24346">
    <property type="entry name" value="MAP/MICROTUBULE AFFINITY-REGULATING KINASE"/>
    <property type="match status" value="1"/>
</dbReference>
<evidence type="ECO:0000256" key="5">
    <source>
        <dbReference type="ARBA" id="ARBA00022527"/>
    </source>
</evidence>
<dbReference type="FunFam" id="1.10.510.10:FF:000271">
    <property type="entry name" value="Non-specific serine/threonine protein kinase"/>
    <property type="match status" value="1"/>
</dbReference>
<dbReference type="SMART" id="SM00220">
    <property type="entry name" value="S_TKc"/>
    <property type="match status" value="1"/>
</dbReference>
<dbReference type="GO" id="GO:0005886">
    <property type="term" value="C:plasma membrane"/>
    <property type="evidence" value="ECO:0007669"/>
    <property type="project" value="UniProtKB-SubCell"/>
</dbReference>
<evidence type="ECO:0000313" key="20">
    <source>
        <dbReference type="WBParaSite" id="scaffold13752_cov216.g17053"/>
    </source>
</evidence>
<dbReference type="SUPFAM" id="SSF103243">
    <property type="entry name" value="KA1-like"/>
    <property type="match status" value="1"/>
</dbReference>
<dbReference type="GO" id="GO:0008289">
    <property type="term" value="F:lipid binding"/>
    <property type="evidence" value="ECO:0007669"/>
    <property type="project" value="UniProtKB-KW"/>
</dbReference>
<proteinExistence type="inferred from homology"/>
<dbReference type="PROSITE" id="PS00107">
    <property type="entry name" value="PROTEIN_KINASE_ATP"/>
    <property type="match status" value="1"/>
</dbReference>
<keyword evidence="19" id="KW-1185">Reference proteome</keyword>
<protein>
    <recommendedName>
        <fullName evidence="3">non-specific serine/threonine protein kinase</fullName>
        <ecNumber evidence="3">2.7.11.1</ecNumber>
    </recommendedName>
</protein>
<evidence type="ECO:0000256" key="2">
    <source>
        <dbReference type="ARBA" id="ARBA00006234"/>
    </source>
</evidence>
<feature type="domain" description="KA1" evidence="18">
    <location>
        <begin position="687"/>
        <end position="736"/>
    </location>
</feature>
<feature type="domain" description="Protein kinase" evidence="17">
    <location>
        <begin position="56"/>
        <end position="321"/>
    </location>
</feature>
<keyword evidence="5" id="KW-0723">Serine/threonine-protein kinase</keyword>
<comment type="subcellular location">
    <subcellularLocation>
        <location evidence="1">Cell membrane</location>
        <topology evidence="1">Peripheral membrane protein</topology>
    </subcellularLocation>
</comment>
<organism evidence="19 20">
    <name type="scientific">Meloidogyne javanica</name>
    <name type="common">Root-knot nematode worm</name>
    <dbReference type="NCBI Taxonomy" id="6303"/>
    <lineage>
        <taxon>Eukaryota</taxon>
        <taxon>Metazoa</taxon>
        <taxon>Ecdysozoa</taxon>
        <taxon>Nematoda</taxon>
        <taxon>Chromadorea</taxon>
        <taxon>Rhabditida</taxon>
        <taxon>Tylenchina</taxon>
        <taxon>Tylenchomorpha</taxon>
        <taxon>Tylenchoidea</taxon>
        <taxon>Meloidogynidae</taxon>
        <taxon>Meloidogyninae</taxon>
        <taxon>Meloidogyne</taxon>
        <taxon>Meloidogyne incognita group</taxon>
    </lineage>
</organism>
<dbReference type="InterPro" id="IPR028375">
    <property type="entry name" value="KA1/Ssp2_C"/>
</dbReference>
<evidence type="ECO:0000313" key="19">
    <source>
        <dbReference type="Proteomes" id="UP000887561"/>
    </source>
</evidence>
<accession>A0A915LLL5</accession>
<evidence type="ECO:0000259" key="18">
    <source>
        <dbReference type="PROSITE" id="PS50032"/>
    </source>
</evidence>
<evidence type="ECO:0000256" key="8">
    <source>
        <dbReference type="ARBA" id="ARBA00022777"/>
    </source>
</evidence>
<dbReference type="GO" id="GO:0035556">
    <property type="term" value="P:intracellular signal transduction"/>
    <property type="evidence" value="ECO:0007669"/>
    <property type="project" value="TreeGrafter"/>
</dbReference>
<feature type="compositionally biased region" description="Polar residues" evidence="16">
    <location>
        <begin position="558"/>
        <end position="571"/>
    </location>
</feature>
<comment type="catalytic activity">
    <reaction evidence="13">
        <text>L-threonyl-[protein] + ATP = O-phospho-L-threonyl-[protein] + ADP + H(+)</text>
        <dbReference type="Rhea" id="RHEA:46608"/>
        <dbReference type="Rhea" id="RHEA-COMP:11060"/>
        <dbReference type="Rhea" id="RHEA-COMP:11605"/>
        <dbReference type="ChEBI" id="CHEBI:15378"/>
        <dbReference type="ChEBI" id="CHEBI:30013"/>
        <dbReference type="ChEBI" id="CHEBI:30616"/>
        <dbReference type="ChEBI" id="CHEBI:61977"/>
        <dbReference type="ChEBI" id="CHEBI:456216"/>
        <dbReference type="EC" id="2.7.11.1"/>
    </reaction>
</comment>
<evidence type="ECO:0000259" key="17">
    <source>
        <dbReference type="PROSITE" id="PS50011"/>
    </source>
</evidence>
<keyword evidence="10" id="KW-0446">Lipid-binding</keyword>
<dbReference type="GO" id="GO:0005524">
    <property type="term" value="F:ATP binding"/>
    <property type="evidence" value="ECO:0007669"/>
    <property type="project" value="UniProtKB-UniRule"/>
</dbReference>
<sequence length="818" mass="94158">MPKGENMDCGANLICSNDIPSIQTESRQRQILSNKINNYYECENYSSDQNCMERMYLFLDELGSGGFGKVKLAKHIITGDQVAIKIIDKKSIPNDLPRVFSEMEALKLLAHQNICRLFQFRETEDRLVDVISISNIDYWFYIVMEYCNGGEMFDYIVRKERLGESEARHFFRQLVQGVAYIHSMGFAHRDLKPENLLLTQELQLKGIDFGLCARPLNGLTRPLETCCGSPAYAAPELIQNQSYFGNEADIWSMGVLLYALLCGTLPFDDTNMPRLYKQITLGQYFEPDFLSQSCKDLLLSMLTVDPKKRATIQQILVHPWLNSNYEQQIKWQSIYNRDVVDEEIIRELVCFFKINTEDMIARIKQWRFDYICATYLILLQRKEQKKNFALPFYDKNFNCNFPCSPTIHSSLENDLDLSGFEDIIKFSNSDNANEIMTEKLKSLALLSPPVFTNTKQMILPPIPSTFSPYEGGKQGQRLDANSITPRKPQQRKPSYEAPTHHRPAPSNKGGCSVYTTPRRGTVELPGPIVGGFAYRRPNSVDRPPSLRLEKNDPADENSPPSLHFNNNTQKTESCERRSRIDMCRVYNSCNNNIKQLQNNKSPHRFRQRVFSSLERKADKMISLLTPKKIKSEAPTKLKCTEVPMANVSVTSSSDPVKVREELWKVLCNLGMNATQNGWKVSGCRKNSNNPKKDATVELEVVSIEGLQYVGVKRRRVHGEPFTYKRICEEDHGTETQKALEELDNVQSALDNLNEIASEEILKVEQKYNQQRKPYFEQRSELIKKITNFWVTVFINHPQISSIMEEEEEECLHYLTKLE</sequence>
<evidence type="ECO:0000256" key="11">
    <source>
        <dbReference type="ARBA" id="ARBA00023136"/>
    </source>
</evidence>
<keyword evidence="6" id="KW-0808">Transferase</keyword>
<dbReference type="PROSITE" id="PS50032">
    <property type="entry name" value="KA1"/>
    <property type="match status" value="1"/>
</dbReference>
<dbReference type="Gene3D" id="3.30.1120.90">
    <property type="entry name" value="Nucleosome assembly protein"/>
    <property type="match status" value="1"/>
</dbReference>
<dbReference type="GO" id="GO:0005737">
    <property type="term" value="C:cytoplasm"/>
    <property type="evidence" value="ECO:0007669"/>
    <property type="project" value="TreeGrafter"/>
</dbReference>
<dbReference type="PROSITE" id="PS50011">
    <property type="entry name" value="PROTEIN_KINASE_DOM"/>
    <property type="match status" value="1"/>
</dbReference>
<evidence type="ECO:0000256" key="3">
    <source>
        <dbReference type="ARBA" id="ARBA00012513"/>
    </source>
</evidence>
<reference evidence="20" key="1">
    <citation type="submission" date="2022-11" db="UniProtKB">
        <authorList>
            <consortium name="WormBaseParasite"/>
        </authorList>
    </citation>
    <scope>IDENTIFICATION</scope>
</reference>
<evidence type="ECO:0000256" key="1">
    <source>
        <dbReference type="ARBA" id="ARBA00004202"/>
    </source>
</evidence>
<dbReference type="EC" id="2.7.11.1" evidence="3"/>
<dbReference type="WBParaSite" id="scaffold13752_cov216.g17053">
    <property type="protein sequence ID" value="scaffold13752_cov216.g17053"/>
    <property type="gene ID" value="scaffold13752_cov216.g17053"/>
</dbReference>
<evidence type="ECO:0000256" key="9">
    <source>
        <dbReference type="ARBA" id="ARBA00022840"/>
    </source>
</evidence>
<dbReference type="Gene3D" id="1.20.5.1500">
    <property type="match status" value="1"/>
</dbReference>
<dbReference type="InterPro" id="IPR048637">
    <property type="entry name" value="MELK_UBA"/>
</dbReference>
<feature type="region of interest" description="Disordered" evidence="16">
    <location>
        <begin position="462"/>
        <end position="576"/>
    </location>
</feature>
<evidence type="ECO:0000256" key="14">
    <source>
        <dbReference type="ARBA" id="ARBA00048679"/>
    </source>
</evidence>
<dbReference type="InterPro" id="IPR037231">
    <property type="entry name" value="NAP-like_sf"/>
</dbReference>
<dbReference type="GO" id="GO:0004674">
    <property type="term" value="F:protein serine/threonine kinase activity"/>
    <property type="evidence" value="ECO:0007669"/>
    <property type="project" value="UniProtKB-KW"/>
</dbReference>
<evidence type="ECO:0000256" key="10">
    <source>
        <dbReference type="ARBA" id="ARBA00023121"/>
    </source>
</evidence>